<feature type="transmembrane region" description="Helical" evidence="1">
    <location>
        <begin position="96"/>
        <end position="121"/>
    </location>
</feature>
<keyword evidence="1" id="KW-0812">Transmembrane</keyword>
<keyword evidence="3" id="KW-1185">Reference proteome</keyword>
<name>A0ABY7V9H8_9GAMM</name>
<accession>A0ABY7V9H8</accession>
<evidence type="ECO:0000313" key="3">
    <source>
        <dbReference type="Proteomes" id="UP001215231"/>
    </source>
</evidence>
<keyword evidence="1" id="KW-0472">Membrane</keyword>
<reference evidence="2 3" key="1">
    <citation type="journal article" date="2022" name="Mar. Drugs">
        <title>Bioassay-Guided Fractionation Leads to the Detection of Cholic Acid Generated by the Rare Thalassomonas sp.</title>
        <authorList>
            <person name="Pheiffer F."/>
            <person name="Schneider Y.K."/>
            <person name="Hansen E.H."/>
            <person name="Andersen J.H."/>
            <person name="Isaksson J."/>
            <person name="Busche T."/>
            <person name="R C."/>
            <person name="Kalinowski J."/>
            <person name="Zyl L.V."/>
            <person name="Trindade M."/>
        </authorList>
    </citation>
    <scope>NUCLEOTIDE SEQUENCE [LARGE SCALE GENOMIC DNA]</scope>
    <source>
        <strain evidence="2 3">A5K-61T</strain>
    </source>
</reference>
<dbReference type="EMBL" id="CP059693">
    <property type="protein sequence ID" value="WDE09548.1"/>
    <property type="molecule type" value="Genomic_DNA"/>
</dbReference>
<protein>
    <recommendedName>
        <fullName evidence="4">DUF1240 domain-containing protein</fullName>
    </recommendedName>
</protein>
<feature type="transmembrane region" description="Helical" evidence="1">
    <location>
        <begin position="20"/>
        <end position="39"/>
    </location>
</feature>
<proteinExistence type="predicted"/>
<gene>
    <name evidence="2" type="ORF">H3N35_14500</name>
</gene>
<sequence length="197" mass="21795">MMPDTSAYLEEPQGIKYKLALISGILFCLAISGVFIAQLGDVIDNFDKLSSNSIFVEVWPLTFSVPFIVAIFALLVAAFYLRLLGKMTNEKISAGFKAFFLLAAGLIISRVLFGVTASTYLENRGYSYCYDYSEHRAGTPDVWVKAAQYCVENSGIVSSETLAWISTQEKLGNNPTIIEIQEKVQYLMAEHADAMSL</sequence>
<keyword evidence="1" id="KW-1133">Transmembrane helix</keyword>
<dbReference type="Proteomes" id="UP001215231">
    <property type="component" value="Chromosome"/>
</dbReference>
<dbReference type="RefSeq" id="WP_274049500.1">
    <property type="nucleotide sequence ID" value="NZ_CP059693.1"/>
</dbReference>
<organism evidence="2 3">
    <name type="scientific">Thalassomonas haliotis</name>
    <dbReference type="NCBI Taxonomy" id="485448"/>
    <lineage>
        <taxon>Bacteria</taxon>
        <taxon>Pseudomonadati</taxon>
        <taxon>Pseudomonadota</taxon>
        <taxon>Gammaproteobacteria</taxon>
        <taxon>Alteromonadales</taxon>
        <taxon>Colwelliaceae</taxon>
        <taxon>Thalassomonas</taxon>
    </lineage>
</organism>
<evidence type="ECO:0000256" key="1">
    <source>
        <dbReference type="SAM" id="Phobius"/>
    </source>
</evidence>
<evidence type="ECO:0008006" key="4">
    <source>
        <dbReference type="Google" id="ProtNLM"/>
    </source>
</evidence>
<evidence type="ECO:0000313" key="2">
    <source>
        <dbReference type="EMBL" id="WDE09548.1"/>
    </source>
</evidence>
<feature type="transmembrane region" description="Helical" evidence="1">
    <location>
        <begin position="59"/>
        <end position="84"/>
    </location>
</feature>